<dbReference type="EMBL" id="NBSK02000004">
    <property type="protein sequence ID" value="KAJ0214450.1"/>
    <property type="molecule type" value="Genomic_DNA"/>
</dbReference>
<evidence type="ECO:0000313" key="4">
    <source>
        <dbReference type="EMBL" id="KAJ0214450.1"/>
    </source>
</evidence>
<dbReference type="InterPro" id="IPR018289">
    <property type="entry name" value="MULE_transposase_dom"/>
</dbReference>
<evidence type="ECO:0000313" key="5">
    <source>
        <dbReference type="Proteomes" id="UP000235145"/>
    </source>
</evidence>
<protein>
    <recommendedName>
        <fullName evidence="6">Transposase MuDR plant domain-containing protein</fullName>
    </recommendedName>
</protein>
<evidence type="ECO:0000259" key="2">
    <source>
        <dbReference type="Pfam" id="PF03108"/>
    </source>
</evidence>
<sequence>MEEEGDKEEVDENDEDDKLDDIMAYELEVDEEVHTLNKTVGDDFLNKISSIGNLNDDDEPNDREDDMDVFPVHDEKQEWDKMVPIIGMKFSNPMQLKLCVTNYAVKSGYDLWCEKSDHNRLLVKCCKGNKNKKKNGCPFRLWETWMTNERMYTFKEIEGTLKEHYAKTWSYGEELRSTNPGSTVKMDVDVMDDGTTYFSKFYVCLKGVKDGWIQGCRRVIGLDGYFIKGICRGQFPAVVGRDANNHIYPLACAVVAVESIETWKWFVDLLLDDIEIRNGHGLKSRS</sequence>
<evidence type="ECO:0000259" key="3">
    <source>
        <dbReference type="Pfam" id="PF10551"/>
    </source>
</evidence>
<feature type="region of interest" description="Disordered" evidence="1">
    <location>
        <begin position="1"/>
        <end position="20"/>
    </location>
</feature>
<accession>A0A9R1XH57</accession>
<name>A0A9R1XH57_LACSA</name>
<feature type="compositionally biased region" description="Acidic residues" evidence="1">
    <location>
        <begin position="1"/>
        <end position="19"/>
    </location>
</feature>
<organism evidence="4 5">
    <name type="scientific">Lactuca sativa</name>
    <name type="common">Garden lettuce</name>
    <dbReference type="NCBI Taxonomy" id="4236"/>
    <lineage>
        <taxon>Eukaryota</taxon>
        <taxon>Viridiplantae</taxon>
        <taxon>Streptophyta</taxon>
        <taxon>Embryophyta</taxon>
        <taxon>Tracheophyta</taxon>
        <taxon>Spermatophyta</taxon>
        <taxon>Magnoliopsida</taxon>
        <taxon>eudicotyledons</taxon>
        <taxon>Gunneridae</taxon>
        <taxon>Pentapetalae</taxon>
        <taxon>asterids</taxon>
        <taxon>campanulids</taxon>
        <taxon>Asterales</taxon>
        <taxon>Asteraceae</taxon>
        <taxon>Cichorioideae</taxon>
        <taxon>Cichorieae</taxon>
        <taxon>Lactucinae</taxon>
        <taxon>Lactuca</taxon>
    </lineage>
</organism>
<dbReference type="AlphaFoldDB" id="A0A9R1XH57"/>
<gene>
    <name evidence="4" type="ORF">LSAT_V11C400213320</name>
</gene>
<comment type="caution">
    <text evidence="4">The sequence shown here is derived from an EMBL/GenBank/DDBJ whole genome shotgun (WGS) entry which is preliminary data.</text>
</comment>
<dbReference type="Pfam" id="PF03108">
    <property type="entry name" value="DBD_Tnp_Mut"/>
    <property type="match status" value="1"/>
</dbReference>
<dbReference type="Proteomes" id="UP000235145">
    <property type="component" value="Unassembled WGS sequence"/>
</dbReference>
<dbReference type="PANTHER" id="PTHR31973:SF189">
    <property type="entry name" value="TRANSPOSASE, MUDR, PLANT, MULE TRANSPOSASE DOMAIN PROTEIN-RELATED"/>
    <property type="match status" value="1"/>
</dbReference>
<dbReference type="Pfam" id="PF10551">
    <property type="entry name" value="MULE"/>
    <property type="match status" value="1"/>
</dbReference>
<dbReference type="InterPro" id="IPR004332">
    <property type="entry name" value="Transposase_MuDR"/>
</dbReference>
<proteinExistence type="predicted"/>
<feature type="domain" description="Transposase MuDR plant" evidence="2">
    <location>
        <begin position="86"/>
        <end position="141"/>
    </location>
</feature>
<dbReference type="PANTHER" id="PTHR31973">
    <property type="entry name" value="POLYPROTEIN, PUTATIVE-RELATED"/>
    <property type="match status" value="1"/>
</dbReference>
<reference evidence="4 5" key="1">
    <citation type="journal article" date="2017" name="Nat. Commun.">
        <title>Genome assembly with in vitro proximity ligation data and whole-genome triplication in lettuce.</title>
        <authorList>
            <person name="Reyes-Chin-Wo S."/>
            <person name="Wang Z."/>
            <person name="Yang X."/>
            <person name="Kozik A."/>
            <person name="Arikit S."/>
            <person name="Song C."/>
            <person name="Xia L."/>
            <person name="Froenicke L."/>
            <person name="Lavelle D.O."/>
            <person name="Truco M.J."/>
            <person name="Xia R."/>
            <person name="Zhu S."/>
            <person name="Xu C."/>
            <person name="Xu H."/>
            <person name="Xu X."/>
            <person name="Cox K."/>
            <person name="Korf I."/>
            <person name="Meyers B.C."/>
            <person name="Michelmore R.W."/>
        </authorList>
    </citation>
    <scope>NUCLEOTIDE SEQUENCE [LARGE SCALE GENOMIC DNA]</scope>
    <source>
        <strain evidence="5">cv. Salinas</strain>
        <tissue evidence="4">Seedlings</tissue>
    </source>
</reference>
<evidence type="ECO:0000256" key="1">
    <source>
        <dbReference type="SAM" id="MobiDB-lite"/>
    </source>
</evidence>
<evidence type="ECO:0008006" key="6">
    <source>
        <dbReference type="Google" id="ProtNLM"/>
    </source>
</evidence>
<feature type="domain" description="MULE transposase" evidence="3">
    <location>
        <begin position="219"/>
        <end position="268"/>
    </location>
</feature>
<keyword evidence="5" id="KW-1185">Reference proteome</keyword>